<evidence type="ECO:0000313" key="2">
    <source>
        <dbReference type="Proteomes" id="UP000608522"/>
    </source>
</evidence>
<dbReference type="EMBL" id="BNED01000005">
    <property type="protein sequence ID" value="GHI82095.1"/>
    <property type="molecule type" value="Genomic_DNA"/>
</dbReference>
<accession>A0ABQ3TQ48</accession>
<dbReference type="Proteomes" id="UP000608522">
    <property type="component" value="Unassembled WGS sequence"/>
</dbReference>
<sequence>MTMRPKILRLSCALLGSRLQVARPRGELTRLSGEGFRAAPHALITDRAQVFRTGGCASYGLCSTVPDQEAM</sequence>
<keyword evidence="2" id="KW-1185">Reference proteome</keyword>
<comment type="caution">
    <text evidence="1">The sequence shown here is derived from an EMBL/GenBank/DDBJ whole genome shotgun (WGS) entry which is preliminary data.</text>
</comment>
<name>A0ABQ3TQ48_9ACTN</name>
<proteinExistence type="predicted"/>
<gene>
    <name evidence="1" type="ORF">Sspor_76560</name>
</gene>
<organism evidence="1 2">
    <name type="scientific">Streptomyces spororaveus</name>
    <dbReference type="NCBI Taxonomy" id="284039"/>
    <lineage>
        <taxon>Bacteria</taxon>
        <taxon>Bacillati</taxon>
        <taxon>Actinomycetota</taxon>
        <taxon>Actinomycetes</taxon>
        <taxon>Kitasatosporales</taxon>
        <taxon>Streptomycetaceae</taxon>
        <taxon>Streptomyces</taxon>
    </lineage>
</organism>
<evidence type="ECO:0000313" key="1">
    <source>
        <dbReference type="EMBL" id="GHI82095.1"/>
    </source>
</evidence>
<reference evidence="2" key="1">
    <citation type="submission" date="2023-07" db="EMBL/GenBank/DDBJ databases">
        <title>Whole genome shotgun sequence of Streptomyces spororaveus NBRC 15456.</title>
        <authorList>
            <person name="Komaki H."/>
            <person name="Tamura T."/>
        </authorList>
    </citation>
    <scope>NUCLEOTIDE SEQUENCE [LARGE SCALE GENOMIC DNA]</scope>
    <source>
        <strain evidence="2">NBRC 15456</strain>
    </source>
</reference>
<protein>
    <submittedName>
        <fullName evidence="1">Uncharacterized protein</fullName>
    </submittedName>
</protein>